<dbReference type="EMBL" id="CABITT030000008">
    <property type="protein sequence ID" value="VVB14331.1"/>
    <property type="molecule type" value="Genomic_DNA"/>
</dbReference>
<organism evidence="2 3">
    <name type="scientific">Arabis nemorensis</name>
    <dbReference type="NCBI Taxonomy" id="586526"/>
    <lineage>
        <taxon>Eukaryota</taxon>
        <taxon>Viridiplantae</taxon>
        <taxon>Streptophyta</taxon>
        <taxon>Embryophyta</taxon>
        <taxon>Tracheophyta</taxon>
        <taxon>Spermatophyta</taxon>
        <taxon>Magnoliopsida</taxon>
        <taxon>eudicotyledons</taxon>
        <taxon>Gunneridae</taxon>
        <taxon>Pentapetalae</taxon>
        <taxon>rosids</taxon>
        <taxon>malvids</taxon>
        <taxon>Brassicales</taxon>
        <taxon>Brassicaceae</taxon>
        <taxon>Arabideae</taxon>
        <taxon>Arabis</taxon>
    </lineage>
</organism>
<dbReference type="SUPFAM" id="SSF50978">
    <property type="entry name" value="WD40 repeat-like"/>
    <property type="match status" value="1"/>
</dbReference>
<dbReference type="PANTHER" id="PTHR19846:SF0">
    <property type="entry name" value="PRE-MRNA PROCESSING FACTOR 4"/>
    <property type="match status" value="1"/>
</dbReference>
<dbReference type="Pfam" id="PF00400">
    <property type="entry name" value="WD40"/>
    <property type="match status" value="2"/>
</dbReference>
<evidence type="ECO:0000313" key="2">
    <source>
        <dbReference type="EMBL" id="VVB14331.1"/>
    </source>
</evidence>
<dbReference type="PROSITE" id="PS50082">
    <property type="entry name" value="WD_REPEATS_2"/>
    <property type="match status" value="2"/>
</dbReference>
<dbReference type="AlphaFoldDB" id="A0A565CLC2"/>
<dbReference type="InterPro" id="IPR036322">
    <property type="entry name" value="WD40_repeat_dom_sf"/>
</dbReference>
<dbReference type="PANTHER" id="PTHR19846">
    <property type="entry name" value="WD40 REPEAT PROTEIN"/>
    <property type="match status" value="1"/>
</dbReference>
<reference evidence="2" key="1">
    <citation type="submission" date="2019-07" db="EMBL/GenBank/DDBJ databases">
        <authorList>
            <person name="Dittberner H."/>
        </authorList>
    </citation>
    <scope>NUCLEOTIDE SEQUENCE [LARGE SCALE GENOMIC DNA]</scope>
</reference>
<proteinExistence type="predicted"/>
<dbReference type="GO" id="GO:0046540">
    <property type="term" value="C:U4/U6 x U5 tri-snRNP complex"/>
    <property type="evidence" value="ECO:0007669"/>
    <property type="project" value="TreeGrafter"/>
</dbReference>
<dbReference type="SMART" id="SM00320">
    <property type="entry name" value="WD40"/>
    <property type="match status" value="2"/>
</dbReference>
<dbReference type="PROSITE" id="PS50294">
    <property type="entry name" value="WD_REPEATS_REGION"/>
    <property type="match status" value="1"/>
</dbReference>
<dbReference type="GO" id="GO:0000398">
    <property type="term" value="P:mRNA splicing, via spliceosome"/>
    <property type="evidence" value="ECO:0007669"/>
    <property type="project" value="TreeGrafter"/>
</dbReference>
<keyword evidence="1" id="KW-0853">WD repeat</keyword>
<keyword evidence="3" id="KW-1185">Reference proteome</keyword>
<accession>A0A565CLC2</accession>
<feature type="repeat" description="WD" evidence="1">
    <location>
        <begin position="10"/>
        <end position="41"/>
    </location>
</feature>
<feature type="repeat" description="WD" evidence="1">
    <location>
        <begin position="51"/>
        <end position="92"/>
    </location>
</feature>
<dbReference type="GO" id="GO:0017070">
    <property type="term" value="F:U6 snRNA binding"/>
    <property type="evidence" value="ECO:0007669"/>
    <property type="project" value="TreeGrafter"/>
</dbReference>
<dbReference type="InterPro" id="IPR001680">
    <property type="entry name" value="WD40_rpt"/>
</dbReference>
<dbReference type="OrthoDB" id="540662at2759"/>
<comment type="caution">
    <text evidence="2">The sequence shown here is derived from an EMBL/GenBank/DDBJ whole genome shotgun (WGS) entry which is preliminary data.</text>
</comment>
<dbReference type="InterPro" id="IPR015943">
    <property type="entry name" value="WD40/YVTN_repeat-like_dom_sf"/>
</dbReference>
<dbReference type="GO" id="GO:0030621">
    <property type="term" value="F:U4 snRNA binding"/>
    <property type="evidence" value="ECO:0007669"/>
    <property type="project" value="TreeGrafter"/>
</dbReference>
<protein>
    <submittedName>
        <fullName evidence="2">Uncharacterized protein</fullName>
    </submittedName>
</protein>
<evidence type="ECO:0000256" key="1">
    <source>
        <dbReference type="PROSITE-ProRule" id="PRU00221"/>
    </source>
</evidence>
<dbReference type="Gene3D" id="2.130.10.10">
    <property type="entry name" value="YVTN repeat-like/Quinoprotein amine dehydrogenase"/>
    <property type="match status" value="1"/>
</dbReference>
<evidence type="ECO:0000313" key="3">
    <source>
        <dbReference type="Proteomes" id="UP000489600"/>
    </source>
</evidence>
<dbReference type="Proteomes" id="UP000489600">
    <property type="component" value="Unassembled WGS sequence"/>
</dbReference>
<name>A0A565CLC2_9BRAS</name>
<gene>
    <name evidence="2" type="ORF">ANE_LOCUS24775</name>
</gene>
<sequence length="142" mass="15823">MERSKNVEDMQDHKERATDVVFSPVDLCLTTASADPTAELWRTDGALIQTFRRFCNKINGIAFQRDGELAASSARDSPVRVWDLRTCRNIQGRLKFCSHGPLPQGKNGHLPNLIVKLLCSICFVSRHGSESLLDVTDVLVPT</sequence>